<dbReference type="GeneID" id="34558057"/>
<organism evidence="1 2">
    <name type="scientific">Colletotrichum orchidophilum</name>
    <dbReference type="NCBI Taxonomy" id="1209926"/>
    <lineage>
        <taxon>Eukaryota</taxon>
        <taxon>Fungi</taxon>
        <taxon>Dikarya</taxon>
        <taxon>Ascomycota</taxon>
        <taxon>Pezizomycotina</taxon>
        <taxon>Sordariomycetes</taxon>
        <taxon>Hypocreomycetidae</taxon>
        <taxon>Glomerellales</taxon>
        <taxon>Glomerellaceae</taxon>
        <taxon>Colletotrichum</taxon>
    </lineage>
</organism>
<comment type="caution">
    <text evidence="1">The sequence shown here is derived from an EMBL/GenBank/DDBJ whole genome shotgun (WGS) entry which is preliminary data.</text>
</comment>
<dbReference type="AlphaFoldDB" id="A0A1G4BEB4"/>
<sequence>MLAGDDSGAGTELAASGVVLDNEEVESAVELVEDAAEVEDDNSELEIKLVGSINGLEDSGSPVEIDAEDNDALDVTSAGLAGLDSDVELLSELDEGAEDVASIVDVLADEELDVVIVISSELASELTYVESIPKVLVRDDEEDSVELAREVAVKLGEDRETLSEVLELLSVKVLCEIGSWLAGSIVGLGEEGVALETSEEVDAILEVELEEIEVATIRLIEETDEVSKVSEAVEESAIKVDNELDDSSMSVELEFCPIDVIDDVENKVFGSGVALEDEEPATKLSAVVVETPRVTLLEEGVGCSEVVVEIRFDVSELLELEALSSSLVEVLLEENGVPRLASLLEVEVVELSLLEELEESTTDEGVMLAVDSNVSDTNVELDEDDASDVWLDSRDGKLVSGLVVIELVDVGRNVSISAVIRVLEKEDESSEELDVGGVLKSEVGMLDTEEPSLEELPIDDGSNVPVSRVVDVIEERDEKSTEELADAPSTRSLVELLGGQYSL</sequence>
<proteinExistence type="predicted"/>
<gene>
    <name evidence="1" type="ORF">CORC01_04900</name>
</gene>
<accession>A0A1G4BEB4</accession>
<dbReference type="Proteomes" id="UP000176998">
    <property type="component" value="Unassembled WGS sequence"/>
</dbReference>
<protein>
    <submittedName>
        <fullName evidence="1">Uncharacterized protein</fullName>
    </submittedName>
</protein>
<name>A0A1G4BEB4_9PEZI</name>
<reference evidence="1 2" key="1">
    <citation type="submission" date="2016-09" db="EMBL/GenBank/DDBJ databases">
        <authorList>
            <person name="Capua I."/>
            <person name="De Benedictis P."/>
            <person name="Joannis T."/>
            <person name="Lombin L.H."/>
            <person name="Cattoli G."/>
        </authorList>
    </citation>
    <scope>NUCLEOTIDE SEQUENCE [LARGE SCALE GENOMIC DNA]</scope>
    <source>
        <strain evidence="1 2">IMI 309357</strain>
    </source>
</reference>
<dbReference type="OrthoDB" id="10611406at2759"/>
<evidence type="ECO:0000313" key="1">
    <source>
        <dbReference type="EMBL" id="OHE99764.1"/>
    </source>
</evidence>
<dbReference type="EMBL" id="MJBS01000033">
    <property type="protein sequence ID" value="OHE99764.1"/>
    <property type="molecule type" value="Genomic_DNA"/>
</dbReference>
<keyword evidence="2" id="KW-1185">Reference proteome</keyword>
<dbReference type="RefSeq" id="XP_022476909.1">
    <property type="nucleotide sequence ID" value="XM_022616547.1"/>
</dbReference>
<evidence type="ECO:0000313" key="2">
    <source>
        <dbReference type="Proteomes" id="UP000176998"/>
    </source>
</evidence>